<proteinExistence type="predicted"/>
<dbReference type="AlphaFoldDB" id="A0A1Y1RYL3"/>
<dbReference type="CDD" id="cd00211">
    <property type="entry name" value="PTS_IIA_fru"/>
    <property type="match status" value="1"/>
</dbReference>
<dbReference type="InterPro" id="IPR051541">
    <property type="entry name" value="PTS_SugarTrans_NitroReg"/>
</dbReference>
<dbReference type="PROSITE" id="PS51094">
    <property type="entry name" value="PTS_EIIA_TYPE_2"/>
    <property type="match status" value="1"/>
</dbReference>
<dbReference type="STRING" id="1963862.B4O97_08480"/>
<dbReference type="OrthoDB" id="95460at2"/>
<evidence type="ECO:0000313" key="3">
    <source>
        <dbReference type="Proteomes" id="UP000192343"/>
    </source>
</evidence>
<dbReference type="InterPro" id="IPR016152">
    <property type="entry name" value="PTrfase/Anion_transptr"/>
</dbReference>
<dbReference type="PANTHER" id="PTHR47738:SF1">
    <property type="entry name" value="NITROGEN REGULATORY PROTEIN"/>
    <property type="match status" value="1"/>
</dbReference>
<evidence type="ECO:0000259" key="1">
    <source>
        <dbReference type="PROSITE" id="PS51094"/>
    </source>
</evidence>
<gene>
    <name evidence="2" type="ORF">B4O97_08480</name>
</gene>
<reference evidence="2 3" key="1">
    <citation type="submission" date="2017-03" db="EMBL/GenBank/DDBJ databases">
        <title>Draft Genome sequence of Marispirochaeta sp. strain JC444.</title>
        <authorList>
            <person name="Shivani Y."/>
            <person name="Subhash Y."/>
            <person name="Sasikala C."/>
            <person name="Ramana C."/>
        </authorList>
    </citation>
    <scope>NUCLEOTIDE SEQUENCE [LARGE SCALE GENOMIC DNA]</scope>
    <source>
        <strain evidence="2 3">JC444</strain>
    </source>
</reference>
<dbReference type="GO" id="GO:0030295">
    <property type="term" value="F:protein kinase activator activity"/>
    <property type="evidence" value="ECO:0007669"/>
    <property type="project" value="TreeGrafter"/>
</dbReference>
<evidence type="ECO:0000313" key="2">
    <source>
        <dbReference type="EMBL" id="ORC35670.1"/>
    </source>
</evidence>
<dbReference type="Pfam" id="PF00359">
    <property type="entry name" value="PTS_EIIA_2"/>
    <property type="match status" value="1"/>
</dbReference>
<dbReference type="PANTHER" id="PTHR47738">
    <property type="entry name" value="PTS SYSTEM FRUCTOSE-LIKE EIIA COMPONENT-RELATED"/>
    <property type="match status" value="1"/>
</dbReference>
<dbReference type="Proteomes" id="UP000192343">
    <property type="component" value="Unassembled WGS sequence"/>
</dbReference>
<name>A0A1Y1RYL3_9SPIO</name>
<sequence length="271" mass="29866">MTLSRHLKPECISIIDPPENKDQLLRKIAALSGNTEELSSIGEEEIYQKLKKREEQGSTAFGSGIAVPHCSFKGLESFVLGLLILKGKGTSFDAPDKKPVNLCFFIIGPEEARNEHIQILSGITRLLNTTEAAKQLRQARWPDDAYSILVGSIELGRAASAQVPASQISVAVQDESAFIDILELFTAEPDCHIAVFEGTSAGRYLHHLPLFSSFWTDEQNTEVKLIQAVLKTSACNNMIRRINTIRDTSKPDSGVLISVNELSYWCGSLSY</sequence>
<protein>
    <recommendedName>
        <fullName evidence="1">PTS EIIA type-2 domain-containing protein</fullName>
    </recommendedName>
</protein>
<feature type="domain" description="PTS EIIA type-2" evidence="1">
    <location>
        <begin position="5"/>
        <end position="152"/>
    </location>
</feature>
<comment type="caution">
    <text evidence="2">The sequence shown here is derived from an EMBL/GenBank/DDBJ whole genome shotgun (WGS) entry which is preliminary data.</text>
</comment>
<dbReference type="SUPFAM" id="SSF55804">
    <property type="entry name" value="Phoshotransferase/anion transport protein"/>
    <property type="match status" value="1"/>
</dbReference>
<dbReference type="InterPro" id="IPR002178">
    <property type="entry name" value="PTS_EIIA_type-2_dom"/>
</dbReference>
<keyword evidence="3" id="KW-1185">Reference proteome</keyword>
<dbReference type="RefSeq" id="WP_083049998.1">
    <property type="nucleotide sequence ID" value="NZ_CAXXQO010000003.1"/>
</dbReference>
<dbReference type="EMBL" id="MWQY01000008">
    <property type="protein sequence ID" value="ORC35670.1"/>
    <property type="molecule type" value="Genomic_DNA"/>
</dbReference>
<accession>A0A1Y1RYL3</accession>
<dbReference type="Gene3D" id="3.40.930.10">
    <property type="entry name" value="Mannitol-specific EII, Chain A"/>
    <property type="match status" value="1"/>
</dbReference>
<organism evidence="2 3">
    <name type="scientific">Marispirochaeta aestuarii</name>
    <dbReference type="NCBI Taxonomy" id="1963862"/>
    <lineage>
        <taxon>Bacteria</taxon>
        <taxon>Pseudomonadati</taxon>
        <taxon>Spirochaetota</taxon>
        <taxon>Spirochaetia</taxon>
        <taxon>Spirochaetales</taxon>
        <taxon>Spirochaetaceae</taxon>
        <taxon>Marispirochaeta</taxon>
    </lineage>
</organism>